<dbReference type="PANTHER" id="PTHR36741:SF1">
    <property type="entry name" value="OS07G0100500 PROTEIN"/>
    <property type="match status" value="1"/>
</dbReference>
<evidence type="ECO:0000313" key="2">
    <source>
        <dbReference type="EMBL" id="KAE8671905.1"/>
    </source>
</evidence>
<proteinExistence type="predicted"/>
<comment type="caution">
    <text evidence="2">The sequence shown here is derived from an EMBL/GenBank/DDBJ whole genome shotgun (WGS) entry which is preliminary data.</text>
</comment>
<dbReference type="Gene3D" id="3.30.200.20">
    <property type="entry name" value="Phosphorylase Kinase, domain 1"/>
    <property type="match status" value="1"/>
</dbReference>
<keyword evidence="3" id="KW-1185">Reference proteome</keyword>
<evidence type="ECO:0000313" key="3">
    <source>
        <dbReference type="Proteomes" id="UP000436088"/>
    </source>
</evidence>
<sequence length="168" mass="19114">MNGIVEASGTASRQNGEERNGIGLTERLTDIFVEENDGHLLIQQSDREDRILLWLQALDMQVIGAWRTNERLKPLLKISVSNGFAEDRLLAHLSQHFEPSEVEVPAFDKSFKNETKMLSEIQHKNIVKLHGLSPQSLHVSNLQIHDPRELIFCLHRRCGSRGDGLEQE</sequence>
<evidence type="ECO:0000256" key="1">
    <source>
        <dbReference type="SAM" id="MobiDB-lite"/>
    </source>
</evidence>
<dbReference type="Proteomes" id="UP000436088">
    <property type="component" value="Unassembled WGS sequence"/>
</dbReference>
<feature type="region of interest" description="Disordered" evidence="1">
    <location>
        <begin position="1"/>
        <end position="20"/>
    </location>
</feature>
<organism evidence="2 3">
    <name type="scientific">Hibiscus syriacus</name>
    <name type="common">Rose of Sharon</name>
    <dbReference type="NCBI Taxonomy" id="106335"/>
    <lineage>
        <taxon>Eukaryota</taxon>
        <taxon>Viridiplantae</taxon>
        <taxon>Streptophyta</taxon>
        <taxon>Embryophyta</taxon>
        <taxon>Tracheophyta</taxon>
        <taxon>Spermatophyta</taxon>
        <taxon>Magnoliopsida</taxon>
        <taxon>eudicotyledons</taxon>
        <taxon>Gunneridae</taxon>
        <taxon>Pentapetalae</taxon>
        <taxon>rosids</taxon>
        <taxon>malvids</taxon>
        <taxon>Malvales</taxon>
        <taxon>Malvaceae</taxon>
        <taxon>Malvoideae</taxon>
        <taxon>Hibiscus</taxon>
    </lineage>
</organism>
<protein>
    <recommendedName>
        <fullName evidence="4">Protein kinase domain-containing protein</fullName>
    </recommendedName>
</protein>
<gene>
    <name evidence="2" type="ORF">F3Y22_tig00111877pilonHSYRG00009</name>
</gene>
<dbReference type="AlphaFoldDB" id="A0A6A2XXV9"/>
<evidence type="ECO:0008006" key="4">
    <source>
        <dbReference type="Google" id="ProtNLM"/>
    </source>
</evidence>
<dbReference type="EMBL" id="VEPZ02001457">
    <property type="protein sequence ID" value="KAE8671905.1"/>
    <property type="molecule type" value="Genomic_DNA"/>
</dbReference>
<reference evidence="2" key="1">
    <citation type="submission" date="2019-09" db="EMBL/GenBank/DDBJ databases">
        <title>Draft genome information of white flower Hibiscus syriacus.</title>
        <authorList>
            <person name="Kim Y.-M."/>
        </authorList>
    </citation>
    <scope>NUCLEOTIDE SEQUENCE [LARGE SCALE GENOMIC DNA]</scope>
    <source>
        <strain evidence="2">YM2019G1</strain>
    </source>
</reference>
<dbReference type="PANTHER" id="PTHR36741">
    <property type="entry name" value="OS07G0100500 PROTEIN"/>
    <property type="match status" value="1"/>
</dbReference>
<accession>A0A6A2XXV9</accession>
<name>A0A6A2XXV9_HIBSY</name>